<dbReference type="GO" id="GO:0005886">
    <property type="term" value="C:plasma membrane"/>
    <property type="evidence" value="ECO:0007669"/>
    <property type="project" value="UniProtKB-SubCell"/>
</dbReference>
<protein>
    <submittedName>
        <fullName evidence="10">MacB-like periplasmic core domain-containing protein</fullName>
    </submittedName>
</protein>
<comment type="similarity">
    <text evidence="6">Belongs to the ABC-4 integral membrane protein family.</text>
</comment>
<evidence type="ECO:0000256" key="4">
    <source>
        <dbReference type="ARBA" id="ARBA00022989"/>
    </source>
</evidence>
<feature type="domain" description="MacB-like periplasmic core" evidence="9">
    <location>
        <begin position="21"/>
        <end position="246"/>
    </location>
</feature>
<evidence type="ECO:0000256" key="7">
    <source>
        <dbReference type="SAM" id="Phobius"/>
    </source>
</evidence>
<dbReference type="RefSeq" id="WP_229415073.1">
    <property type="nucleotide sequence ID" value="NZ_JSAB01000302.1"/>
</dbReference>
<accession>A0A422QFG3</accession>
<comment type="subcellular location">
    <subcellularLocation>
        <location evidence="1">Cell membrane</location>
        <topology evidence="1">Multi-pass membrane protein</topology>
    </subcellularLocation>
</comment>
<dbReference type="InterPro" id="IPR025857">
    <property type="entry name" value="MacB_PCD"/>
</dbReference>
<feature type="transmembrane region" description="Helical" evidence="7">
    <location>
        <begin position="21"/>
        <end position="42"/>
    </location>
</feature>
<proteinExistence type="inferred from homology"/>
<dbReference type="PANTHER" id="PTHR30572:SF4">
    <property type="entry name" value="ABC TRANSPORTER PERMEASE YTRF"/>
    <property type="match status" value="1"/>
</dbReference>
<comment type="caution">
    <text evidence="10">The sequence shown here is derived from an EMBL/GenBank/DDBJ whole genome shotgun (WGS) entry which is preliminary data.</text>
</comment>
<reference evidence="10" key="1">
    <citation type="submission" date="2014-10" db="EMBL/GenBank/DDBJ databases">
        <title>Massilia sp. genome.</title>
        <authorList>
            <person name="Xu B."/>
            <person name="Dai L."/>
            <person name="Huang Z."/>
        </authorList>
    </citation>
    <scope>NUCLEOTIDE SEQUENCE [LARGE SCALE GENOMIC DNA]</scope>
    <source>
        <strain evidence="10">CFS-1</strain>
    </source>
</reference>
<feature type="domain" description="ABC3 transporter permease C-terminal" evidence="8">
    <location>
        <begin position="287"/>
        <end position="400"/>
    </location>
</feature>
<dbReference type="InterPro" id="IPR003838">
    <property type="entry name" value="ABC3_permease_C"/>
</dbReference>
<keyword evidence="4 7" id="KW-1133">Transmembrane helix</keyword>
<evidence type="ECO:0000256" key="1">
    <source>
        <dbReference type="ARBA" id="ARBA00004651"/>
    </source>
</evidence>
<organism evidence="10 11">
    <name type="scientific">Massilia aurea</name>
    <dbReference type="NCBI Taxonomy" id="373040"/>
    <lineage>
        <taxon>Bacteria</taxon>
        <taxon>Pseudomonadati</taxon>
        <taxon>Pseudomonadota</taxon>
        <taxon>Betaproteobacteria</taxon>
        <taxon>Burkholderiales</taxon>
        <taxon>Oxalobacteraceae</taxon>
        <taxon>Telluria group</taxon>
        <taxon>Massilia</taxon>
    </lineage>
</organism>
<dbReference type="EMBL" id="JSAB01000302">
    <property type="protein sequence ID" value="RNF28727.1"/>
    <property type="molecule type" value="Genomic_DNA"/>
</dbReference>
<keyword evidence="5 7" id="KW-0472">Membrane</keyword>
<name>A0A422QFG3_9BURK</name>
<dbReference type="Proteomes" id="UP000283254">
    <property type="component" value="Unassembled WGS sequence"/>
</dbReference>
<keyword evidence="2" id="KW-1003">Cell membrane</keyword>
<evidence type="ECO:0000313" key="11">
    <source>
        <dbReference type="Proteomes" id="UP000283254"/>
    </source>
</evidence>
<dbReference type="PANTHER" id="PTHR30572">
    <property type="entry name" value="MEMBRANE COMPONENT OF TRANSPORTER-RELATED"/>
    <property type="match status" value="1"/>
</dbReference>
<dbReference type="AlphaFoldDB" id="A0A422QFG3"/>
<evidence type="ECO:0000313" key="10">
    <source>
        <dbReference type="EMBL" id="RNF28727.1"/>
    </source>
</evidence>
<evidence type="ECO:0000259" key="9">
    <source>
        <dbReference type="Pfam" id="PF12704"/>
    </source>
</evidence>
<evidence type="ECO:0000256" key="2">
    <source>
        <dbReference type="ARBA" id="ARBA00022475"/>
    </source>
</evidence>
<feature type="transmembrane region" description="Helical" evidence="7">
    <location>
        <begin position="281"/>
        <end position="306"/>
    </location>
</feature>
<feature type="transmembrane region" description="Helical" evidence="7">
    <location>
        <begin position="327"/>
        <end position="358"/>
    </location>
</feature>
<evidence type="ECO:0000259" key="8">
    <source>
        <dbReference type="Pfam" id="PF02687"/>
    </source>
</evidence>
<gene>
    <name evidence="10" type="ORF">NM04_21680</name>
</gene>
<evidence type="ECO:0000256" key="5">
    <source>
        <dbReference type="ARBA" id="ARBA00023136"/>
    </source>
</evidence>
<keyword evidence="11" id="KW-1185">Reference proteome</keyword>
<feature type="transmembrane region" description="Helical" evidence="7">
    <location>
        <begin position="370"/>
        <end position="392"/>
    </location>
</feature>
<dbReference type="GO" id="GO:0022857">
    <property type="term" value="F:transmembrane transporter activity"/>
    <property type="evidence" value="ECO:0007669"/>
    <property type="project" value="TreeGrafter"/>
</dbReference>
<sequence>MNPIQILIESFRSMAANRLRTALTMLGIVIGIASVVLLLALGDSMQRFIGKQLQMLGTNMVYIMPGGDRTAAQRAREGKVAVLTQGDAEALNALPSLTGAAPALQGSFKVSAGNENLSSTVLGVTPDMFTIRNWRVDQGTLFGEADVRASARLAVIGQKVADQFFYRADPLGRYLRIENVSFQVIGVLAGEGRQPDGTDLAEQIVVPITAASAHLVKSPFPQNVHYINAQGRPDGSMVDAIEDIKEVLRDRHRIRVDDPDDFRVQNLNTIAETANKITTGLALLLGLIGAISLLVGGIGIMNIMLVSVTERTREIGIRMAIGARPNAVLLQFLAEAVVICLAGGLVGIAIAAGGAALITKFGGGDFEVYLTMSGILVACGFSTAVGVFFGFYPARRASRLLPVDCLRYE</sequence>
<dbReference type="Pfam" id="PF12704">
    <property type="entry name" value="MacB_PCD"/>
    <property type="match status" value="1"/>
</dbReference>
<dbReference type="InterPro" id="IPR050250">
    <property type="entry name" value="Macrolide_Exporter_MacB"/>
</dbReference>
<evidence type="ECO:0000256" key="3">
    <source>
        <dbReference type="ARBA" id="ARBA00022692"/>
    </source>
</evidence>
<dbReference type="Pfam" id="PF02687">
    <property type="entry name" value="FtsX"/>
    <property type="match status" value="1"/>
</dbReference>
<evidence type="ECO:0000256" key="6">
    <source>
        <dbReference type="ARBA" id="ARBA00038076"/>
    </source>
</evidence>
<keyword evidence="3 7" id="KW-0812">Transmembrane</keyword>